<dbReference type="GO" id="GO:0046872">
    <property type="term" value="F:metal ion binding"/>
    <property type="evidence" value="ECO:0007669"/>
    <property type="project" value="UniProtKB-KW"/>
</dbReference>
<evidence type="ECO:0000256" key="5">
    <source>
        <dbReference type="ARBA" id="ARBA00022946"/>
    </source>
</evidence>
<dbReference type="EMBL" id="CDMY01000227">
    <property type="protein sequence ID" value="CEL95210.1"/>
    <property type="molecule type" value="Genomic_DNA"/>
</dbReference>
<evidence type="ECO:0000256" key="10">
    <source>
        <dbReference type="ARBA" id="ARBA00023128"/>
    </source>
</evidence>
<evidence type="ECO:0000256" key="2">
    <source>
        <dbReference type="ARBA" id="ARBA00004173"/>
    </source>
</evidence>
<name>A0A0G4EH25_VITBC</name>
<dbReference type="CDD" id="cd07724">
    <property type="entry name" value="POD-like_MBL-fold"/>
    <property type="match status" value="1"/>
</dbReference>
<protein>
    <recommendedName>
        <fullName evidence="12">persulfide dioxygenase</fullName>
        <ecNumber evidence="12">1.13.11.18</ecNumber>
    </recommendedName>
    <alternativeName>
        <fullName evidence="13">Sulfur dioxygenase ETHE1</fullName>
    </alternativeName>
</protein>
<keyword evidence="9" id="KW-0408">Iron</keyword>
<dbReference type="Gene3D" id="3.90.190.10">
    <property type="entry name" value="Protein tyrosine phosphatase superfamily"/>
    <property type="match status" value="1"/>
</dbReference>
<keyword evidence="10" id="KW-0496">Mitochondrion</keyword>
<evidence type="ECO:0000256" key="6">
    <source>
        <dbReference type="ARBA" id="ARBA00022964"/>
    </source>
</evidence>
<dbReference type="EC" id="1.13.11.18" evidence="12"/>
<evidence type="ECO:0000256" key="4">
    <source>
        <dbReference type="ARBA" id="ARBA00022723"/>
    </source>
</evidence>
<dbReference type="STRING" id="1169540.A0A0G4EH25"/>
<evidence type="ECO:0000256" key="11">
    <source>
        <dbReference type="ARBA" id="ARBA00050990"/>
    </source>
</evidence>
<dbReference type="OrthoDB" id="449487at2759"/>
<dbReference type="PhylomeDB" id="A0A0G4EH25"/>
<evidence type="ECO:0000259" key="15">
    <source>
        <dbReference type="SMART" id="SM00849"/>
    </source>
</evidence>
<evidence type="ECO:0000256" key="3">
    <source>
        <dbReference type="ARBA" id="ARBA00006759"/>
    </source>
</evidence>
<dbReference type="InParanoid" id="A0A0G4EH25"/>
<evidence type="ECO:0000313" key="17">
    <source>
        <dbReference type="Proteomes" id="UP000041254"/>
    </source>
</evidence>
<sequence length="456" mass="50130">MSAVRCRLAPIASSSLPALAATSRLPLLKSTRLFSTNTTPKAVTSTVDVLGNVPTLELQKLLEGGHYRSVVNLCGPEEDYISPANLCEKYRLRYASLPVDSNKLSFGLGESLVSALSTMPHPLLVQCQSASRASAAALLHVASSPHEQPDAGSGGTAELSMSPESKGTFMSPTKALKFAEEKELPFLGKPPLKQWVERYLCARHVSLGHEDPNLFFRQLFDRESCTFTYILADPRTREGIIIDPVLEHLDRDLSLLDEYGIILKYALNTHVHADHVTSTGCMKARLDGFRSVLSSGYSSARADLHVDHDAKLFFGDRYVVARSTPGHTPGCLTFVLDDHSKAFTGDALLIRGCGRTDFQSGDSELLYRAIWTQIFTLPESCLLYPGHDYQGRECSSVWEEKRYNPRLTKSLPEFKELMANLGLPQPKLIEVAVPVNLEDGMAKIPSGELRCFGCQG</sequence>
<keyword evidence="5" id="KW-0809">Transit peptide</keyword>
<dbReference type="InterPro" id="IPR051682">
    <property type="entry name" value="Mito_Persulfide_Diox"/>
</dbReference>
<accession>A0A0G4EH25</accession>
<dbReference type="VEuPathDB" id="CryptoDB:Vbra_11744"/>
<dbReference type="Proteomes" id="UP000041254">
    <property type="component" value="Unassembled WGS sequence"/>
</dbReference>
<dbReference type="SMART" id="SM00849">
    <property type="entry name" value="Lactamase_B"/>
    <property type="match status" value="1"/>
</dbReference>
<keyword evidence="7" id="KW-0007">Acetylation</keyword>
<reference evidence="16 17" key="1">
    <citation type="submission" date="2014-11" db="EMBL/GenBank/DDBJ databases">
        <authorList>
            <person name="Zhu J."/>
            <person name="Qi W."/>
            <person name="Song R."/>
        </authorList>
    </citation>
    <scope>NUCLEOTIDE SEQUENCE [LARGE SCALE GENOMIC DNA]</scope>
</reference>
<dbReference type="GO" id="GO:0070813">
    <property type="term" value="P:hydrogen sulfide metabolic process"/>
    <property type="evidence" value="ECO:0007669"/>
    <property type="project" value="TreeGrafter"/>
</dbReference>
<evidence type="ECO:0000256" key="14">
    <source>
        <dbReference type="SAM" id="MobiDB-lite"/>
    </source>
</evidence>
<feature type="domain" description="Metallo-beta-lactamase" evidence="15">
    <location>
        <begin position="225"/>
        <end position="387"/>
    </location>
</feature>
<dbReference type="GO" id="GO:0005739">
    <property type="term" value="C:mitochondrion"/>
    <property type="evidence" value="ECO:0007669"/>
    <property type="project" value="UniProtKB-SubCell"/>
</dbReference>
<evidence type="ECO:0000256" key="13">
    <source>
        <dbReference type="ARBA" id="ARBA00077964"/>
    </source>
</evidence>
<dbReference type="Gene3D" id="3.60.15.10">
    <property type="entry name" value="Ribonuclease Z/Hydroxyacylglutathione hydrolase-like"/>
    <property type="match status" value="1"/>
</dbReference>
<dbReference type="Pfam" id="PF00753">
    <property type="entry name" value="Lactamase_B"/>
    <property type="match status" value="1"/>
</dbReference>
<feature type="region of interest" description="Disordered" evidence="14">
    <location>
        <begin position="142"/>
        <end position="165"/>
    </location>
</feature>
<dbReference type="GO" id="GO:0050313">
    <property type="term" value="F:sulfur dioxygenase activity"/>
    <property type="evidence" value="ECO:0007669"/>
    <property type="project" value="UniProtKB-EC"/>
</dbReference>
<dbReference type="InterPro" id="IPR001279">
    <property type="entry name" value="Metallo-B-lactamas"/>
</dbReference>
<dbReference type="AlphaFoldDB" id="A0A0G4EH25"/>
<dbReference type="InterPro" id="IPR036866">
    <property type="entry name" value="RibonucZ/Hydroxyglut_hydro"/>
</dbReference>
<dbReference type="SUPFAM" id="SSF56281">
    <property type="entry name" value="Metallo-hydrolase/oxidoreductase"/>
    <property type="match status" value="1"/>
</dbReference>
<dbReference type="OMA" id="WVERYLC"/>
<evidence type="ECO:0000256" key="7">
    <source>
        <dbReference type="ARBA" id="ARBA00022990"/>
    </source>
</evidence>
<dbReference type="InterPro" id="IPR029021">
    <property type="entry name" value="Prot-tyrosine_phosphatase-like"/>
</dbReference>
<evidence type="ECO:0000256" key="8">
    <source>
        <dbReference type="ARBA" id="ARBA00023002"/>
    </source>
</evidence>
<dbReference type="InterPro" id="IPR044528">
    <property type="entry name" value="POD-like_MBL-fold"/>
</dbReference>
<comment type="catalytic activity">
    <reaction evidence="11">
        <text>S-sulfanylglutathione + O2 + H2O = sulfite + glutathione + 2 H(+)</text>
        <dbReference type="Rhea" id="RHEA:12981"/>
        <dbReference type="ChEBI" id="CHEBI:15377"/>
        <dbReference type="ChEBI" id="CHEBI:15378"/>
        <dbReference type="ChEBI" id="CHEBI:15379"/>
        <dbReference type="ChEBI" id="CHEBI:17359"/>
        <dbReference type="ChEBI" id="CHEBI:57925"/>
        <dbReference type="ChEBI" id="CHEBI:58905"/>
        <dbReference type="EC" id="1.13.11.18"/>
    </reaction>
</comment>
<keyword evidence="4" id="KW-0479">Metal-binding</keyword>
<keyword evidence="17" id="KW-1185">Reference proteome</keyword>
<dbReference type="PANTHER" id="PTHR43084">
    <property type="entry name" value="PERSULFIDE DIOXYGENASE ETHE1"/>
    <property type="match status" value="1"/>
</dbReference>
<evidence type="ECO:0000256" key="12">
    <source>
        <dbReference type="ARBA" id="ARBA00066686"/>
    </source>
</evidence>
<keyword evidence="8" id="KW-0560">Oxidoreductase</keyword>
<dbReference type="GO" id="GO:0006749">
    <property type="term" value="P:glutathione metabolic process"/>
    <property type="evidence" value="ECO:0007669"/>
    <property type="project" value="InterPro"/>
</dbReference>
<dbReference type="FunFam" id="3.60.15.10:FF:000013">
    <property type="entry name" value="Persulfide dioxygenase ETHE1, mitochondrial"/>
    <property type="match status" value="1"/>
</dbReference>
<dbReference type="PANTHER" id="PTHR43084:SF1">
    <property type="entry name" value="PERSULFIDE DIOXYGENASE ETHE1, MITOCHONDRIAL"/>
    <property type="match status" value="1"/>
</dbReference>
<evidence type="ECO:0000313" key="16">
    <source>
        <dbReference type="EMBL" id="CEL95210.1"/>
    </source>
</evidence>
<comment type="subcellular location">
    <subcellularLocation>
        <location evidence="2">Mitochondrion</location>
    </subcellularLocation>
</comment>
<keyword evidence="6" id="KW-0223">Dioxygenase</keyword>
<evidence type="ECO:0000256" key="9">
    <source>
        <dbReference type="ARBA" id="ARBA00023004"/>
    </source>
</evidence>
<organism evidence="16 17">
    <name type="scientific">Vitrella brassicaformis (strain CCMP3155)</name>
    <dbReference type="NCBI Taxonomy" id="1169540"/>
    <lineage>
        <taxon>Eukaryota</taxon>
        <taxon>Sar</taxon>
        <taxon>Alveolata</taxon>
        <taxon>Colpodellida</taxon>
        <taxon>Vitrellaceae</taxon>
        <taxon>Vitrella</taxon>
    </lineage>
</organism>
<evidence type="ECO:0000256" key="1">
    <source>
        <dbReference type="ARBA" id="ARBA00001954"/>
    </source>
</evidence>
<gene>
    <name evidence="16" type="ORF">Vbra_11744</name>
</gene>
<proteinExistence type="inferred from homology"/>
<comment type="similarity">
    <text evidence="3">Belongs to the metallo-beta-lactamase superfamily. Glyoxalase II family.</text>
</comment>
<comment type="cofactor">
    <cofactor evidence="1">
        <name>Fe(2+)</name>
        <dbReference type="ChEBI" id="CHEBI:29033"/>
    </cofactor>
</comment>